<dbReference type="Pfam" id="PF00583">
    <property type="entry name" value="Acetyltransf_1"/>
    <property type="match status" value="1"/>
</dbReference>
<dbReference type="InterPro" id="IPR016181">
    <property type="entry name" value="Acyl_CoA_acyltransferase"/>
</dbReference>
<accession>A0A7C4QQE1</accession>
<dbReference type="Gene3D" id="3.40.630.30">
    <property type="match status" value="1"/>
</dbReference>
<organism evidence="2">
    <name type="scientific">Schlesneria paludicola</name>
    <dbReference type="NCBI Taxonomy" id="360056"/>
    <lineage>
        <taxon>Bacteria</taxon>
        <taxon>Pseudomonadati</taxon>
        <taxon>Planctomycetota</taxon>
        <taxon>Planctomycetia</taxon>
        <taxon>Planctomycetales</taxon>
        <taxon>Planctomycetaceae</taxon>
        <taxon>Schlesneria</taxon>
    </lineage>
</organism>
<evidence type="ECO:0000313" key="2">
    <source>
        <dbReference type="EMBL" id="HGT38569.1"/>
    </source>
</evidence>
<dbReference type="CDD" id="cd04301">
    <property type="entry name" value="NAT_SF"/>
    <property type="match status" value="1"/>
</dbReference>
<dbReference type="GO" id="GO:0016747">
    <property type="term" value="F:acyltransferase activity, transferring groups other than amino-acyl groups"/>
    <property type="evidence" value="ECO:0007669"/>
    <property type="project" value="InterPro"/>
</dbReference>
<name>A0A7C4QQE1_9PLAN</name>
<dbReference type="EMBL" id="DSVQ01000010">
    <property type="protein sequence ID" value="HGT38569.1"/>
    <property type="molecule type" value="Genomic_DNA"/>
</dbReference>
<proteinExistence type="predicted"/>
<keyword evidence="2" id="KW-0808">Transferase</keyword>
<sequence>MIRGYVLTAQWTRWFRGRAPATCYLLVAQRKRWRRSTETVASLNGDGFAARPHICGRAAVRCGHCPTHPKWERSRVVGAFPMIANRSGGGFTISGVRTEDREKALRILFARFPPDEQGCRLEATLRAVAAGTLRLEGLRWAVQDGLPVGAALAMEQPDGIALVWPPTMTCAAEDAQAVEDALLADLAQWLDATPARMAQILLDPDEISDASVYERHGFRHRTELFFVARSLHEPLPDWHLGELSAEAFDASRNADRFAAAIEASYRGSLDCHWLEGVRSGREALASHQLSGRWEPALWHLYVVDGRDVGLLLLNDHPDQDAMELVYFGVDPRARGRGYGRALVGHALTQAVARGRSLLFAAVDAANTYANAIYAEAKFVELARRQALFRFPGGLARE</sequence>
<evidence type="ECO:0000259" key="1">
    <source>
        <dbReference type="PROSITE" id="PS51186"/>
    </source>
</evidence>
<feature type="domain" description="N-acetyltransferase" evidence="1">
    <location>
        <begin position="249"/>
        <end position="397"/>
    </location>
</feature>
<reference evidence="2" key="1">
    <citation type="journal article" date="2020" name="mSystems">
        <title>Genome- and Community-Level Interaction Insights into Carbon Utilization and Element Cycling Functions of Hydrothermarchaeota in Hydrothermal Sediment.</title>
        <authorList>
            <person name="Zhou Z."/>
            <person name="Liu Y."/>
            <person name="Xu W."/>
            <person name="Pan J."/>
            <person name="Luo Z.H."/>
            <person name="Li M."/>
        </authorList>
    </citation>
    <scope>NUCLEOTIDE SEQUENCE [LARGE SCALE GENOMIC DNA]</scope>
    <source>
        <strain evidence="2">SpSt-508</strain>
    </source>
</reference>
<gene>
    <name evidence="2" type="ORF">ENS64_04815</name>
</gene>
<dbReference type="AlphaFoldDB" id="A0A7C4QQE1"/>
<dbReference type="PROSITE" id="PS51186">
    <property type="entry name" value="GNAT"/>
    <property type="match status" value="1"/>
</dbReference>
<dbReference type="SUPFAM" id="SSF55729">
    <property type="entry name" value="Acyl-CoA N-acyltransferases (Nat)"/>
    <property type="match status" value="1"/>
</dbReference>
<comment type="caution">
    <text evidence="2">The sequence shown here is derived from an EMBL/GenBank/DDBJ whole genome shotgun (WGS) entry which is preliminary data.</text>
</comment>
<protein>
    <submittedName>
        <fullName evidence="2">GNAT family N-acetyltransferase</fullName>
    </submittedName>
</protein>
<dbReference type="InterPro" id="IPR000182">
    <property type="entry name" value="GNAT_dom"/>
</dbReference>